<feature type="compositionally biased region" description="Basic and acidic residues" evidence="4">
    <location>
        <begin position="558"/>
        <end position="570"/>
    </location>
</feature>
<dbReference type="InterPro" id="IPR009001">
    <property type="entry name" value="Transl_elong_EF1A/Init_IF2_C"/>
</dbReference>
<dbReference type="GO" id="GO:0005525">
    <property type="term" value="F:GTP binding"/>
    <property type="evidence" value="ECO:0007669"/>
    <property type="project" value="UniProtKB-KW"/>
</dbReference>
<feature type="compositionally biased region" description="Basic and acidic residues" evidence="4">
    <location>
        <begin position="19"/>
        <end position="50"/>
    </location>
</feature>
<reference evidence="6 7" key="1">
    <citation type="journal article" date="2013" name="Curr. Biol.">
        <title>The Genome of the Foraminiferan Reticulomyxa filosa.</title>
        <authorList>
            <person name="Glockner G."/>
            <person name="Hulsmann N."/>
            <person name="Schleicher M."/>
            <person name="Noegel A.A."/>
            <person name="Eichinger L."/>
            <person name="Gallinger C."/>
            <person name="Pawlowski J."/>
            <person name="Sierra R."/>
            <person name="Euteneuer U."/>
            <person name="Pillet L."/>
            <person name="Moustafa A."/>
            <person name="Platzer M."/>
            <person name="Groth M."/>
            <person name="Szafranski K."/>
            <person name="Schliwa M."/>
        </authorList>
    </citation>
    <scope>NUCLEOTIDE SEQUENCE [LARGE SCALE GENOMIC DNA]</scope>
</reference>
<feature type="compositionally biased region" description="Low complexity" evidence="4">
    <location>
        <begin position="596"/>
        <end position="607"/>
    </location>
</feature>
<feature type="compositionally biased region" description="Polar residues" evidence="4">
    <location>
        <begin position="1"/>
        <end position="18"/>
    </location>
</feature>
<feature type="region of interest" description="Disordered" evidence="4">
    <location>
        <begin position="1"/>
        <end position="50"/>
    </location>
</feature>
<dbReference type="AlphaFoldDB" id="X6MKH1"/>
<organism evidence="6 7">
    <name type="scientific">Reticulomyxa filosa</name>
    <dbReference type="NCBI Taxonomy" id="46433"/>
    <lineage>
        <taxon>Eukaryota</taxon>
        <taxon>Sar</taxon>
        <taxon>Rhizaria</taxon>
        <taxon>Retaria</taxon>
        <taxon>Foraminifera</taxon>
        <taxon>Monothalamids</taxon>
        <taxon>Reticulomyxidae</taxon>
        <taxon>Reticulomyxa</taxon>
    </lineage>
</organism>
<accession>X6MKH1</accession>
<dbReference type="InterPro" id="IPR027417">
    <property type="entry name" value="P-loop_NTPase"/>
</dbReference>
<gene>
    <name evidence="6" type="ORF">RFI_23018</name>
</gene>
<dbReference type="Proteomes" id="UP000023152">
    <property type="component" value="Unassembled WGS sequence"/>
</dbReference>
<evidence type="ECO:0000259" key="5">
    <source>
        <dbReference type="Pfam" id="PF00009"/>
    </source>
</evidence>
<dbReference type="SUPFAM" id="SSF50447">
    <property type="entry name" value="Translation proteins"/>
    <property type="match status" value="1"/>
</dbReference>
<dbReference type="InterPro" id="IPR009000">
    <property type="entry name" value="Transl_B-barrel_sf"/>
</dbReference>
<dbReference type="PANTHER" id="PTHR43721">
    <property type="entry name" value="ELONGATION FACTOR TU-RELATED"/>
    <property type="match status" value="1"/>
</dbReference>
<sequence length="643" mass="70181">MDTNKPNAETASENALQERQTENVAEEKKPHKEKKPKREEINDVPKSDRSPMDVRVAVIGNVDSGKSTMIGVLTSGELDDGRENSCEISFPKKKKKGSSQHIVGFDDHRNPVHQPIAISANAKQKTEAWKSVVKTSNNIITFIDLAGHEKYLKTTISGLTGCFPDYAFIVVGANMGISKMTKEHIQVAVALCVPLFVVCTKVDIAPETVLTHTLKQLAKLLRSPACNKMPIIMKRKKDIDTCFERDKYLERICPVFLWQYQHVGVDDGREEGDSRADIRKERQELEAQISGELEIDETFAVKGVGIVLSGTVTAGKIFPEQVLYLGPFADSTYKEIAVRSIHIKRVPVDFALAGEACSIAFRFVKKKDVVERSQIRKGMVAVSELLRPLPVWAFRANILVLHHPTQINPGYQPVVHCGNIRQTVTILRMSQERLRSGDSALVDLKFLSQPEFVHLNRAIIIREGNTKCIGKIMQVYNTYDPSNGTFTDYINALEGNEQKQKEGTAITSTSATATTATAATAATAVASSSSSSSSSSAGVSTNTNQTAANPTSSNATDTKVDVPPKDKDRSNSTATASASAAKSRGKGKSNKHTKSNEAADNPANGDNNDAHNAKQGGGKSRPKKSAKDSKSKTDKHTKHENKE</sequence>
<dbReference type="CDD" id="cd03694">
    <property type="entry name" value="GTPBP_II"/>
    <property type="match status" value="1"/>
</dbReference>
<evidence type="ECO:0000256" key="1">
    <source>
        <dbReference type="ARBA" id="ARBA00007249"/>
    </source>
</evidence>
<dbReference type="OMA" id="FRFIQRP"/>
<dbReference type="InterPro" id="IPR050055">
    <property type="entry name" value="EF-Tu_GTPase"/>
</dbReference>
<protein>
    <submittedName>
        <fullName evidence="6">GTP-binding protein 1</fullName>
    </submittedName>
</protein>
<dbReference type="SUPFAM" id="SSF52540">
    <property type="entry name" value="P-loop containing nucleoside triphosphate hydrolases"/>
    <property type="match status" value="1"/>
</dbReference>
<dbReference type="CDD" id="cd03708">
    <property type="entry name" value="GTPBP_III"/>
    <property type="match status" value="1"/>
</dbReference>
<dbReference type="GO" id="GO:0003924">
    <property type="term" value="F:GTPase activity"/>
    <property type="evidence" value="ECO:0007669"/>
    <property type="project" value="InterPro"/>
</dbReference>
<feature type="domain" description="Tr-type G" evidence="5">
    <location>
        <begin position="55"/>
        <end position="226"/>
    </location>
</feature>
<keyword evidence="3" id="KW-0342">GTP-binding</keyword>
<feature type="compositionally biased region" description="Polar residues" evidence="4">
    <location>
        <begin position="544"/>
        <end position="555"/>
    </location>
</feature>
<evidence type="ECO:0000256" key="2">
    <source>
        <dbReference type="ARBA" id="ARBA00022741"/>
    </source>
</evidence>
<evidence type="ECO:0000256" key="3">
    <source>
        <dbReference type="ARBA" id="ARBA00023134"/>
    </source>
</evidence>
<proteinExistence type="inferred from homology"/>
<evidence type="ECO:0000256" key="4">
    <source>
        <dbReference type="SAM" id="MobiDB-lite"/>
    </source>
</evidence>
<dbReference type="OrthoDB" id="248233at2759"/>
<dbReference type="PANTHER" id="PTHR43721:SF9">
    <property type="entry name" value="GTP-BINDING PROTEIN 1"/>
    <property type="match status" value="1"/>
</dbReference>
<feature type="compositionally biased region" description="Low complexity" evidence="4">
    <location>
        <begin position="527"/>
        <end position="543"/>
    </location>
</feature>
<comment type="similarity">
    <text evidence="1">Belongs to the TRAFAC class translation factor GTPase superfamily. Classic translation factor GTPase family. EF-Tu/EF-1A subfamily.</text>
</comment>
<comment type="caution">
    <text evidence="6">The sequence shown here is derived from an EMBL/GenBank/DDBJ whole genome shotgun (WGS) entry which is preliminary data.</text>
</comment>
<dbReference type="InterPro" id="IPR000795">
    <property type="entry name" value="T_Tr_GTP-bd_dom"/>
</dbReference>
<feature type="region of interest" description="Disordered" evidence="4">
    <location>
        <begin position="527"/>
        <end position="643"/>
    </location>
</feature>
<dbReference type="GO" id="GO:0003746">
    <property type="term" value="F:translation elongation factor activity"/>
    <property type="evidence" value="ECO:0007669"/>
    <property type="project" value="TreeGrafter"/>
</dbReference>
<evidence type="ECO:0000313" key="6">
    <source>
        <dbReference type="EMBL" id="ETO14349.1"/>
    </source>
</evidence>
<feature type="compositionally biased region" description="Basic and acidic residues" evidence="4">
    <location>
        <begin position="625"/>
        <end position="634"/>
    </location>
</feature>
<keyword evidence="2" id="KW-0547">Nucleotide-binding</keyword>
<dbReference type="Gene3D" id="2.40.30.10">
    <property type="entry name" value="Translation factors"/>
    <property type="match status" value="2"/>
</dbReference>
<dbReference type="Pfam" id="PF00009">
    <property type="entry name" value="GTP_EFTU"/>
    <property type="match status" value="1"/>
</dbReference>
<dbReference type="SUPFAM" id="SSF50465">
    <property type="entry name" value="EF-Tu/eEF-1alpha/eIF2-gamma C-terminal domain"/>
    <property type="match status" value="1"/>
</dbReference>
<dbReference type="Gene3D" id="3.40.50.300">
    <property type="entry name" value="P-loop containing nucleotide triphosphate hydrolases"/>
    <property type="match status" value="1"/>
</dbReference>
<dbReference type="EMBL" id="ASPP01020081">
    <property type="protein sequence ID" value="ETO14349.1"/>
    <property type="molecule type" value="Genomic_DNA"/>
</dbReference>
<keyword evidence="7" id="KW-1185">Reference proteome</keyword>
<name>X6MKH1_RETFI</name>
<evidence type="ECO:0000313" key="7">
    <source>
        <dbReference type="Proteomes" id="UP000023152"/>
    </source>
</evidence>
<feature type="compositionally biased region" description="Low complexity" evidence="4">
    <location>
        <begin position="571"/>
        <end position="582"/>
    </location>
</feature>
<feature type="compositionally biased region" description="Basic residues" evidence="4">
    <location>
        <begin position="583"/>
        <end position="593"/>
    </location>
</feature>